<dbReference type="GO" id="GO:0008270">
    <property type="term" value="F:zinc ion binding"/>
    <property type="evidence" value="ECO:0007669"/>
    <property type="project" value="UniProtKB-KW"/>
</dbReference>
<evidence type="ECO:0000256" key="3">
    <source>
        <dbReference type="ARBA" id="ARBA00022737"/>
    </source>
</evidence>
<evidence type="ECO:0000256" key="2">
    <source>
        <dbReference type="ARBA" id="ARBA00022723"/>
    </source>
</evidence>
<reference evidence="11 12" key="1">
    <citation type="submission" date="2019-05" db="EMBL/GenBank/DDBJ databases">
        <title>Another draft genome of Portunus trituberculatus and its Hox gene families provides insights of decapod evolution.</title>
        <authorList>
            <person name="Jeong J.-H."/>
            <person name="Song I."/>
            <person name="Kim S."/>
            <person name="Choi T."/>
            <person name="Kim D."/>
            <person name="Ryu S."/>
            <person name="Kim W."/>
        </authorList>
    </citation>
    <scope>NUCLEOTIDE SEQUENCE [LARGE SCALE GENOMIC DNA]</scope>
    <source>
        <tissue evidence="11">Muscle</tissue>
    </source>
</reference>
<sequence length="227" mass="25555">MSHLPSTGLPLPDLAGCRLGHQCPICFKKFGLKSDLRRHIRTHTGEKPFACNFCSFRTALKGNLKRHLARFHSTDHSPAWLKDAALDLQPLGEAGRRCPYCPRIFAFPSYLQRHITLHTGEKPFSCTRCDQRYTRRNYLREHYRRKHCVSPPAVTAFRPRTTAATYTFIGFPQGVAPSNQPPHAFALRDDASHHDDTGEEAEEDSLPPHGMIHTSQTSVALSRDGAS</sequence>
<organism evidence="11 12">
    <name type="scientific">Portunus trituberculatus</name>
    <name type="common">Swimming crab</name>
    <name type="synonym">Neptunus trituberculatus</name>
    <dbReference type="NCBI Taxonomy" id="210409"/>
    <lineage>
        <taxon>Eukaryota</taxon>
        <taxon>Metazoa</taxon>
        <taxon>Ecdysozoa</taxon>
        <taxon>Arthropoda</taxon>
        <taxon>Crustacea</taxon>
        <taxon>Multicrustacea</taxon>
        <taxon>Malacostraca</taxon>
        <taxon>Eumalacostraca</taxon>
        <taxon>Eucarida</taxon>
        <taxon>Decapoda</taxon>
        <taxon>Pleocyemata</taxon>
        <taxon>Brachyura</taxon>
        <taxon>Eubrachyura</taxon>
        <taxon>Portunoidea</taxon>
        <taxon>Portunidae</taxon>
        <taxon>Portuninae</taxon>
        <taxon>Portunus</taxon>
    </lineage>
</organism>
<feature type="domain" description="C2H2-type" evidence="10">
    <location>
        <begin position="96"/>
        <end position="123"/>
    </location>
</feature>
<evidence type="ECO:0000256" key="5">
    <source>
        <dbReference type="ARBA" id="ARBA00022833"/>
    </source>
</evidence>
<proteinExistence type="predicted"/>
<dbReference type="PROSITE" id="PS00028">
    <property type="entry name" value="ZINC_FINGER_C2H2_1"/>
    <property type="match status" value="3"/>
</dbReference>
<feature type="compositionally biased region" description="Basic and acidic residues" evidence="9">
    <location>
        <begin position="186"/>
        <end position="196"/>
    </location>
</feature>
<evidence type="ECO:0000256" key="9">
    <source>
        <dbReference type="SAM" id="MobiDB-lite"/>
    </source>
</evidence>
<dbReference type="SUPFAM" id="SSF57667">
    <property type="entry name" value="beta-beta-alpha zinc fingers"/>
    <property type="match status" value="2"/>
</dbReference>
<dbReference type="Pfam" id="PF13909">
    <property type="entry name" value="zf-H2C2_5"/>
    <property type="match status" value="1"/>
</dbReference>
<dbReference type="Pfam" id="PF00096">
    <property type="entry name" value="zf-C2H2"/>
    <property type="match status" value="3"/>
</dbReference>
<name>A0A5B7G0E6_PORTR</name>
<feature type="domain" description="C2H2-type" evidence="10">
    <location>
        <begin position="21"/>
        <end position="48"/>
    </location>
</feature>
<keyword evidence="2" id="KW-0479">Metal-binding</keyword>
<dbReference type="FunFam" id="3.30.160.60:FF:000100">
    <property type="entry name" value="Zinc finger 45-like"/>
    <property type="match status" value="2"/>
</dbReference>
<dbReference type="EMBL" id="VSRR010009930">
    <property type="protein sequence ID" value="MPC51077.1"/>
    <property type="molecule type" value="Genomic_DNA"/>
</dbReference>
<dbReference type="GO" id="GO:0006357">
    <property type="term" value="P:regulation of transcription by RNA polymerase II"/>
    <property type="evidence" value="ECO:0007669"/>
    <property type="project" value="TreeGrafter"/>
</dbReference>
<dbReference type="PANTHER" id="PTHR24390:SF159">
    <property type="entry name" value="GROWTH FACTOR INDEPENDENT 1 TRANSCRIPTIONAL REPRESSOR"/>
    <property type="match status" value="1"/>
</dbReference>
<evidence type="ECO:0000313" key="11">
    <source>
        <dbReference type="EMBL" id="MPC51077.1"/>
    </source>
</evidence>
<dbReference type="AlphaFoldDB" id="A0A5B7G0E6"/>
<evidence type="ECO:0000256" key="1">
    <source>
        <dbReference type="ARBA" id="ARBA00004123"/>
    </source>
</evidence>
<dbReference type="GO" id="GO:0005634">
    <property type="term" value="C:nucleus"/>
    <property type="evidence" value="ECO:0007669"/>
    <property type="project" value="UniProtKB-SubCell"/>
</dbReference>
<evidence type="ECO:0000256" key="6">
    <source>
        <dbReference type="ARBA" id="ARBA00023125"/>
    </source>
</evidence>
<dbReference type="Gene3D" id="3.30.160.60">
    <property type="entry name" value="Classic Zinc Finger"/>
    <property type="match status" value="4"/>
</dbReference>
<feature type="domain" description="C2H2-type" evidence="10">
    <location>
        <begin position="124"/>
        <end position="152"/>
    </location>
</feature>
<evidence type="ECO:0000259" key="10">
    <source>
        <dbReference type="PROSITE" id="PS50157"/>
    </source>
</evidence>
<keyword evidence="6" id="KW-0238">DNA-binding</keyword>
<keyword evidence="3" id="KW-0677">Repeat</keyword>
<evidence type="ECO:0000256" key="4">
    <source>
        <dbReference type="ARBA" id="ARBA00022771"/>
    </source>
</evidence>
<evidence type="ECO:0000256" key="8">
    <source>
        <dbReference type="PROSITE-ProRule" id="PRU00042"/>
    </source>
</evidence>
<evidence type="ECO:0000256" key="7">
    <source>
        <dbReference type="ARBA" id="ARBA00023242"/>
    </source>
</evidence>
<dbReference type="PROSITE" id="PS50157">
    <property type="entry name" value="ZINC_FINGER_C2H2_2"/>
    <property type="match status" value="3"/>
</dbReference>
<comment type="caution">
    <text evidence="11">The sequence shown here is derived from an EMBL/GenBank/DDBJ whole genome shotgun (WGS) entry which is preliminary data.</text>
</comment>
<protein>
    <submittedName>
        <fullName evidence="11">Chorion transcription factor Cf2</fullName>
    </submittedName>
</protein>
<dbReference type="GO" id="GO:0000978">
    <property type="term" value="F:RNA polymerase II cis-regulatory region sequence-specific DNA binding"/>
    <property type="evidence" value="ECO:0007669"/>
    <property type="project" value="TreeGrafter"/>
</dbReference>
<dbReference type="GO" id="GO:0003700">
    <property type="term" value="F:DNA-binding transcription factor activity"/>
    <property type="evidence" value="ECO:0007669"/>
    <property type="project" value="TreeGrafter"/>
</dbReference>
<keyword evidence="12" id="KW-1185">Reference proteome</keyword>
<dbReference type="FunFam" id="3.30.160.60:FF:002212">
    <property type="entry name" value="Zinc finger protein 672"/>
    <property type="match status" value="1"/>
</dbReference>
<feature type="region of interest" description="Disordered" evidence="9">
    <location>
        <begin position="179"/>
        <end position="227"/>
    </location>
</feature>
<keyword evidence="7" id="KW-0539">Nucleus</keyword>
<keyword evidence="4 8" id="KW-0863">Zinc-finger</keyword>
<dbReference type="InterPro" id="IPR036236">
    <property type="entry name" value="Znf_C2H2_sf"/>
</dbReference>
<dbReference type="InterPro" id="IPR013087">
    <property type="entry name" value="Znf_C2H2_type"/>
</dbReference>
<keyword evidence="5" id="KW-0862">Zinc</keyword>
<evidence type="ECO:0000313" key="12">
    <source>
        <dbReference type="Proteomes" id="UP000324222"/>
    </source>
</evidence>
<dbReference type="OrthoDB" id="6077919at2759"/>
<gene>
    <name evidence="11" type="primary">Cf2_3</name>
    <name evidence="11" type="ORF">E2C01_044914</name>
</gene>
<dbReference type="PANTHER" id="PTHR24390">
    <property type="entry name" value="ZINC FINGER PROTEIN"/>
    <property type="match status" value="1"/>
</dbReference>
<dbReference type="Proteomes" id="UP000324222">
    <property type="component" value="Unassembled WGS sequence"/>
</dbReference>
<accession>A0A5B7G0E6</accession>
<comment type="subcellular location">
    <subcellularLocation>
        <location evidence="1">Nucleus</location>
    </subcellularLocation>
</comment>
<dbReference type="SMART" id="SM00355">
    <property type="entry name" value="ZnF_C2H2"/>
    <property type="match status" value="4"/>
</dbReference>